<name>A0A699XF93_TANCI</name>
<dbReference type="EMBL" id="BKCJ011836741">
    <property type="protein sequence ID" value="GFD57080.1"/>
    <property type="molecule type" value="Genomic_DNA"/>
</dbReference>
<sequence>FPRTCSVRPRTVSGRRPEIVFDPEQRRIRSRRRHPVRNRLSL</sequence>
<comment type="caution">
    <text evidence="2">The sequence shown here is derived from an EMBL/GenBank/DDBJ whole genome shotgun (WGS) entry which is preliminary data.</text>
</comment>
<dbReference type="AlphaFoldDB" id="A0A699XF93"/>
<feature type="region of interest" description="Disordered" evidence="1">
    <location>
        <begin position="1"/>
        <end position="42"/>
    </location>
</feature>
<reference evidence="2" key="1">
    <citation type="journal article" date="2019" name="Sci. Rep.">
        <title>Draft genome of Tanacetum cinerariifolium, the natural source of mosquito coil.</title>
        <authorList>
            <person name="Yamashiro T."/>
            <person name="Shiraishi A."/>
            <person name="Satake H."/>
            <person name="Nakayama K."/>
        </authorList>
    </citation>
    <scope>NUCLEOTIDE SEQUENCE</scope>
</reference>
<evidence type="ECO:0000313" key="2">
    <source>
        <dbReference type="EMBL" id="GFD57080.1"/>
    </source>
</evidence>
<gene>
    <name evidence="2" type="ORF">Tci_929049</name>
</gene>
<feature type="compositionally biased region" description="Basic residues" evidence="1">
    <location>
        <begin position="28"/>
        <end position="42"/>
    </location>
</feature>
<feature type="compositionally biased region" description="Basic and acidic residues" evidence="1">
    <location>
        <begin position="15"/>
        <end position="27"/>
    </location>
</feature>
<proteinExistence type="predicted"/>
<accession>A0A699XF93</accession>
<feature type="non-terminal residue" evidence="2">
    <location>
        <position position="1"/>
    </location>
</feature>
<protein>
    <submittedName>
        <fullName evidence="2">Uncharacterized protein</fullName>
    </submittedName>
</protein>
<organism evidence="2">
    <name type="scientific">Tanacetum cinerariifolium</name>
    <name type="common">Dalmatian daisy</name>
    <name type="synonym">Chrysanthemum cinerariifolium</name>
    <dbReference type="NCBI Taxonomy" id="118510"/>
    <lineage>
        <taxon>Eukaryota</taxon>
        <taxon>Viridiplantae</taxon>
        <taxon>Streptophyta</taxon>
        <taxon>Embryophyta</taxon>
        <taxon>Tracheophyta</taxon>
        <taxon>Spermatophyta</taxon>
        <taxon>Magnoliopsida</taxon>
        <taxon>eudicotyledons</taxon>
        <taxon>Gunneridae</taxon>
        <taxon>Pentapetalae</taxon>
        <taxon>asterids</taxon>
        <taxon>campanulids</taxon>
        <taxon>Asterales</taxon>
        <taxon>Asteraceae</taxon>
        <taxon>Asteroideae</taxon>
        <taxon>Anthemideae</taxon>
        <taxon>Anthemidinae</taxon>
        <taxon>Tanacetum</taxon>
    </lineage>
</organism>
<evidence type="ECO:0000256" key="1">
    <source>
        <dbReference type="SAM" id="MobiDB-lite"/>
    </source>
</evidence>